<dbReference type="OrthoDB" id="5988750at2759"/>
<dbReference type="GO" id="GO:0003950">
    <property type="term" value="F:NAD+ poly-ADP-ribosyltransferase activity"/>
    <property type="evidence" value="ECO:0007669"/>
    <property type="project" value="TreeGrafter"/>
</dbReference>
<protein>
    <recommendedName>
        <fullName evidence="4">WWE domain-containing protein</fullName>
    </recommendedName>
</protein>
<gene>
    <name evidence="5" type="ORF">MGAL_10B091134</name>
</gene>
<sequence length="161" mass="19606">MYAIIYEVDRQAAANDEQCKIRRLTTASFVEKDSDVSSFLTNWRWYWKNDEDQWIDYWRNAFLFTLEKKYLTEQKTYIFFRENFSSKFKIDFLKMTQVNLDTGKVRDIIRRPLFVSKYDVQNLKFPETISLSTGMNAPKPPHFYSWDYSHDFEFVELYTKD</sequence>
<dbReference type="Gene3D" id="3.30.720.50">
    <property type="match status" value="1"/>
</dbReference>
<comment type="similarity">
    <text evidence="3">Belongs to the ARTD/PARP family.</text>
</comment>
<evidence type="ECO:0000256" key="3">
    <source>
        <dbReference type="ARBA" id="ARBA00024347"/>
    </source>
</evidence>
<dbReference type="EMBL" id="UYJE01000647">
    <property type="protein sequence ID" value="VDH94877.1"/>
    <property type="molecule type" value="Genomic_DNA"/>
</dbReference>
<dbReference type="Pfam" id="PF02825">
    <property type="entry name" value="WWE"/>
    <property type="match status" value="1"/>
</dbReference>
<dbReference type="GO" id="GO:1990404">
    <property type="term" value="F:NAD+-protein mono-ADP-ribosyltransferase activity"/>
    <property type="evidence" value="ECO:0007669"/>
    <property type="project" value="TreeGrafter"/>
</dbReference>
<name>A0A8B6BUW8_MYTGA</name>
<feature type="domain" description="WWE" evidence="4">
    <location>
        <begin position="29"/>
        <end position="110"/>
    </location>
</feature>
<comment type="caution">
    <text evidence="5">The sequence shown here is derived from an EMBL/GenBank/DDBJ whole genome shotgun (WGS) entry which is preliminary data.</text>
</comment>
<dbReference type="PANTHER" id="PTHR45740">
    <property type="entry name" value="POLY [ADP-RIBOSE] POLYMERASE"/>
    <property type="match status" value="1"/>
</dbReference>
<dbReference type="PROSITE" id="PS50918">
    <property type="entry name" value="WWE"/>
    <property type="match status" value="1"/>
</dbReference>
<evidence type="ECO:0000256" key="1">
    <source>
        <dbReference type="ARBA" id="ARBA00004123"/>
    </source>
</evidence>
<dbReference type="AlphaFoldDB" id="A0A8B6BUW8"/>
<dbReference type="SUPFAM" id="SSF117839">
    <property type="entry name" value="WWE domain"/>
    <property type="match status" value="1"/>
</dbReference>
<dbReference type="PANTHER" id="PTHR45740:SF2">
    <property type="entry name" value="POLY [ADP-RIBOSE] POLYMERASE"/>
    <property type="match status" value="1"/>
</dbReference>
<dbReference type="InterPro" id="IPR051712">
    <property type="entry name" value="ARTD-AVP"/>
</dbReference>
<evidence type="ECO:0000256" key="2">
    <source>
        <dbReference type="ARBA" id="ARBA00023242"/>
    </source>
</evidence>
<keyword evidence="6" id="KW-1185">Reference proteome</keyword>
<comment type="subcellular location">
    <subcellularLocation>
        <location evidence="1">Nucleus</location>
    </subcellularLocation>
</comment>
<accession>A0A8B6BUW8</accession>
<evidence type="ECO:0000313" key="6">
    <source>
        <dbReference type="Proteomes" id="UP000596742"/>
    </source>
</evidence>
<reference evidence="5" key="1">
    <citation type="submission" date="2018-11" db="EMBL/GenBank/DDBJ databases">
        <authorList>
            <person name="Alioto T."/>
            <person name="Alioto T."/>
        </authorList>
    </citation>
    <scope>NUCLEOTIDE SEQUENCE</scope>
</reference>
<dbReference type="Proteomes" id="UP000596742">
    <property type="component" value="Unassembled WGS sequence"/>
</dbReference>
<evidence type="ECO:0000259" key="4">
    <source>
        <dbReference type="PROSITE" id="PS50918"/>
    </source>
</evidence>
<evidence type="ECO:0000313" key="5">
    <source>
        <dbReference type="EMBL" id="VDH94877.1"/>
    </source>
</evidence>
<dbReference type="InterPro" id="IPR037197">
    <property type="entry name" value="WWE_dom_sf"/>
</dbReference>
<proteinExistence type="inferred from homology"/>
<keyword evidence="2" id="KW-0539">Nucleus</keyword>
<organism evidence="5 6">
    <name type="scientific">Mytilus galloprovincialis</name>
    <name type="common">Mediterranean mussel</name>
    <dbReference type="NCBI Taxonomy" id="29158"/>
    <lineage>
        <taxon>Eukaryota</taxon>
        <taxon>Metazoa</taxon>
        <taxon>Spiralia</taxon>
        <taxon>Lophotrochozoa</taxon>
        <taxon>Mollusca</taxon>
        <taxon>Bivalvia</taxon>
        <taxon>Autobranchia</taxon>
        <taxon>Pteriomorphia</taxon>
        <taxon>Mytilida</taxon>
        <taxon>Mytiloidea</taxon>
        <taxon>Mytilidae</taxon>
        <taxon>Mytilinae</taxon>
        <taxon>Mytilus</taxon>
    </lineage>
</organism>
<dbReference type="GO" id="GO:0005634">
    <property type="term" value="C:nucleus"/>
    <property type="evidence" value="ECO:0007669"/>
    <property type="project" value="UniProtKB-SubCell"/>
</dbReference>
<dbReference type="InterPro" id="IPR004170">
    <property type="entry name" value="WWE_dom"/>
</dbReference>